<keyword evidence="1" id="KW-0732">Signal</keyword>
<feature type="domain" description="Beta-lactamase-related" evidence="2">
    <location>
        <begin position="29"/>
        <end position="342"/>
    </location>
</feature>
<feature type="chain" id="PRO_5047146013" evidence="1">
    <location>
        <begin position="21"/>
        <end position="371"/>
    </location>
</feature>
<feature type="signal peptide" evidence="1">
    <location>
        <begin position="1"/>
        <end position="20"/>
    </location>
</feature>
<evidence type="ECO:0000256" key="1">
    <source>
        <dbReference type="SAM" id="SignalP"/>
    </source>
</evidence>
<sequence length="371" mass="40551">MKLKLFAVAFAALMPLAAQAADDTLEASIDALAARTMAEKHIPGLAIRVVHDGKLLFDKGFGVESVERQVPMTTDSVLPIASVSKIFAGTTAMLLVQDGKLDLDARISGWFPDVPADKAAITPRHLLSHSHGMEDYYHSERFKALPEEERAAMTTDDRIRWSLNQPLNTSPGETFSYSLVGYVMLQQIIEQIEGKPYQQVVRERIFVPVGMASAAYGGSDVIVPGRFPLIYVWKDGALAYHHSDFAGDDFTAAGANVSVADSVKFLTALADGSLLSPNLRDEMWRAYDFESVGSRFYGLGWFSYKRRKDGRFVVGHEGGGSSWLLYLPEEKLAVVALSNMSGARADTLPHEISYLVLDYLAQTHAKAGSGG</sequence>
<dbReference type="PANTHER" id="PTHR46825:SF9">
    <property type="entry name" value="BETA-LACTAMASE-RELATED DOMAIN-CONTAINING PROTEIN"/>
    <property type="match status" value="1"/>
</dbReference>
<organism evidence="3 4">
    <name type="scientific">Kordiimonas lipolytica</name>
    <dbReference type="NCBI Taxonomy" id="1662421"/>
    <lineage>
        <taxon>Bacteria</taxon>
        <taxon>Pseudomonadati</taxon>
        <taxon>Pseudomonadota</taxon>
        <taxon>Alphaproteobacteria</taxon>
        <taxon>Kordiimonadales</taxon>
        <taxon>Kordiimonadaceae</taxon>
        <taxon>Kordiimonas</taxon>
    </lineage>
</organism>
<dbReference type="PANTHER" id="PTHR46825">
    <property type="entry name" value="D-ALANYL-D-ALANINE-CARBOXYPEPTIDASE/ENDOPEPTIDASE AMPH"/>
    <property type="match status" value="1"/>
</dbReference>
<evidence type="ECO:0000313" key="4">
    <source>
        <dbReference type="Proteomes" id="UP001595776"/>
    </source>
</evidence>
<dbReference type="InterPro" id="IPR050491">
    <property type="entry name" value="AmpC-like"/>
</dbReference>
<dbReference type="SUPFAM" id="SSF56601">
    <property type="entry name" value="beta-lactamase/transpeptidase-like"/>
    <property type="match status" value="1"/>
</dbReference>
<keyword evidence="4" id="KW-1185">Reference proteome</keyword>
<dbReference type="GO" id="GO:0016787">
    <property type="term" value="F:hydrolase activity"/>
    <property type="evidence" value="ECO:0007669"/>
    <property type="project" value="UniProtKB-KW"/>
</dbReference>
<dbReference type="EC" id="3.-.-.-" evidence="3"/>
<gene>
    <name evidence="3" type="ORF">ACFO5Q_12985</name>
</gene>
<reference evidence="4" key="1">
    <citation type="journal article" date="2019" name="Int. J. Syst. Evol. Microbiol.">
        <title>The Global Catalogue of Microorganisms (GCM) 10K type strain sequencing project: providing services to taxonomists for standard genome sequencing and annotation.</title>
        <authorList>
            <consortium name="The Broad Institute Genomics Platform"/>
            <consortium name="The Broad Institute Genome Sequencing Center for Infectious Disease"/>
            <person name="Wu L."/>
            <person name="Ma J."/>
        </authorList>
    </citation>
    <scope>NUCLEOTIDE SEQUENCE [LARGE SCALE GENOMIC DNA]</scope>
    <source>
        <strain evidence="4">CGMCC 1.15304</strain>
    </source>
</reference>
<comment type="caution">
    <text evidence="3">The sequence shown here is derived from an EMBL/GenBank/DDBJ whole genome shotgun (WGS) entry which is preliminary data.</text>
</comment>
<dbReference type="Proteomes" id="UP001595776">
    <property type="component" value="Unassembled WGS sequence"/>
</dbReference>
<keyword evidence="3" id="KW-0378">Hydrolase</keyword>
<evidence type="ECO:0000259" key="2">
    <source>
        <dbReference type="Pfam" id="PF00144"/>
    </source>
</evidence>
<proteinExistence type="predicted"/>
<dbReference type="InterPro" id="IPR012338">
    <property type="entry name" value="Beta-lactam/transpept-like"/>
</dbReference>
<dbReference type="Pfam" id="PF00144">
    <property type="entry name" value="Beta-lactamase"/>
    <property type="match status" value="1"/>
</dbReference>
<accession>A0ABV8UD53</accession>
<dbReference type="EMBL" id="JBHSCR010000014">
    <property type="protein sequence ID" value="MFC4348761.1"/>
    <property type="molecule type" value="Genomic_DNA"/>
</dbReference>
<dbReference type="Gene3D" id="3.40.710.10">
    <property type="entry name" value="DD-peptidase/beta-lactamase superfamily"/>
    <property type="match status" value="1"/>
</dbReference>
<evidence type="ECO:0000313" key="3">
    <source>
        <dbReference type="EMBL" id="MFC4348761.1"/>
    </source>
</evidence>
<name>A0ABV8UD53_9PROT</name>
<dbReference type="InterPro" id="IPR001466">
    <property type="entry name" value="Beta-lactam-related"/>
</dbReference>
<protein>
    <submittedName>
        <fullName evidence="3">Serine hydrolase domain-containing protein</fullName>
        <ecNumber evidence="3">3.-.-.-</ecNumber>
    </submittedName>
</protein>
<dbReference type="RefSeq" id="WP_068143290.1">
    <property type="nucleotide sequence ID" value="NZ_JBHSCR010000014.1"/>
</dbReference>